<keyword evidence="1" id="KW-0812">Transmembrane</keyword>
<dbReference type="InterPro" id="IPR006747">
    <property type="entry name" value="DUF599"/>
</dbReference>
<dbReference type="RefSeq" id="WP_265046334.1">
    <property type="nucleotide sequence ID" value="NZ_CP100390.1"/>
</dbReference>
<feature type="transmembrane region" description="Helical" evidence="1">
    <location>
        <begin position="114"/>
        <end position="130"/>
    </location>
</feature>
<accession>A0ABY6MYC1</accession>
<organism evidence="2 3">
    <name type="scientific">Alkalimarinus alittae</name>
    <dbReference type="NCBI Taxonomy" id="2961619"/>
    <lineage>
        <taxon>Bacteria</taxon>
        <taxon>Pseudomonadati</taxon>
        <taxon>Pseudomonadota</taxon>
        <taxon>Gammaproteobacteria</taxon>
        <taxon>Alteromonadales</taxon>
        <taxon>Alteromonadaceae</taxon>
        <taxon>Alkalimarinus</taxon>
    </lineage>
</organism>
<sequence>MMFSDYLFDMIAISWFVLIWAGYSYYADYHSQKYPTLSSTLDLYRGDWMRRVLMRENRIADASVLGNLERNGAFFASSSLLIMAGILTAIGYADEAMAIFQDLPIVANNGRTMWELKLATLLIVFVYSFFKFTWSMRQYNFCSVLVGSAPLVNEEKVSPAARKAFANSAAELANLAGDTFNLGLRSYYYALAVLAWFIHPIAFIVATTAVVVILYQREFYSKALWVLRSGKSFDEEK</sequence>
<gene>
    <name evidence="2" type="ORF">NKI27_12215</name>
</gene>
<name>A0ABY6MYC1_9ALTE</name>
<dbReference type="Pfam" id="PF04654">
    <property type="entry name" value="DUF599"/>
    <property type="match status" value="1"/>
</dbReference>
<feature type="transmembrane region" description="Helical" evidence="1">
    <location>
        <begin position="187"/>
        <end position="215"/>
    </location>
</feature>
<feature type="transmembrane region" description="Helical" evidence="1">
    <location>
        <begin position="73"/>
        <end position="93"/>
    </location>
</feature>
<dbReference type="EMBL" id="CP100390">
    <property type="protein sequence ID" value="UZE94842.1"/>
    <property type="molecule type" value="Genomic_DNA"/>
</dbReference>
<keyword evidence="3" id="KW-1185">Reference proteome</keyword>
<evidence type="ECO:0000256" key="1">
    <source>
        <dbReference type="SAM" id="Phobius"/>
    </source>
</evidence>
<evidence type="ECO:0000313" key="2">
    <source>
        <dbReference type="EMBL" id="UZE94842.1"/>
    </source>
</evidence>
<feature type="transmembrane region" description="Helical" evidence="1">
    <location>
        <begin position="7"/>
        <end position="26"/>
    </location>
</feature>
<keyword evidence="1" id="KW-0472">Membrane</keyword>
<dbReference type="PANTHER" id="PTHR31881:SF6">
    <property type="entry name" value="OS09G0494600 PROTEIN"/>
    <property type="match status" value="1"/>
</dbReference>
<dbReference type="PANTHER" id="PTHR31881">
    <property type="match status" value="1"/>
</dbReference>
<keyword evidence="1" id="KW-1133">Transmembrane helix</keyword>
<reference evidence="2" key="1">
    <citation type="submission" date="2022-06" db="EMBL/GenBank/DDBJ databases">
        <title>Alkalimarinus sp. nov., isolated from gut of a Alitta virens.</title>
        <authorList>
            <person name="Yang A.I."/>
            <person name="Shin N.-R."/>
        </authorList>
    </citation>
    <scope>NUCLEOTIDE SEQUENCE</scope>
    <source>
        <strain evidence="2">A2M4</strain>
    </source>
</reference>
<dbReference type="Proteomes" id="UP001163739">
    <property type="component" value="Chromosome"/>
</dbReference>
<proteinExistence type="predicted"/>
<protein>
    <submittedName>
        <fullName evidence="2">DUF599 domain-containing protein</fullName>
    </submittedName>
</protein>
<evidence type="ECO:0000313" key="3">
    <source>
        <dbReference type="Proteomes" id="UP001163739"/>
    </source>
</evidence>